<accession>A0A9Y2F5B6</accession>
<feature type="transmembrane region" description="Helical" evidence="1">
    <location>
        <begin position="50"/>
        <end position="72"/>
    </location>
</feature>
<name>A0A9Y2F5B6_9SPHN</name>
<dbReference type="PANTHER" id="PTHR34473:SF2">
    <property type="entry name" value="UPF0699 TRANSMEMBRANE PROTEIN YDBT"/>
    <property type="match status" value="1"/>
</dbReference>
<gene>
    <name evidence="3" type="ORF">QQX03_02715</name>
</gene>
<evidence type="ECO:0000256" key="1">
    <source>
        <dbReference type="SAM" id="Phobius"/>
    </source>
</evidence>
<feature type="domain" description="YdbS-like PH" evidence="2">
    <location>
        <begin position="432"/>
        <end position="506"/>
    </location>
</feature>
<evidence type="ECO:0000313" key="3">
    <source>
        <dbReference type="EMBL" id="WIW96038.1"/>
    </source>
</evidence>
<reference evidence="3 4" key="1">
    <citation type="submission" date="2023-06" db="EMBL/GenBank/DDBJ databases">
        <title>Altererythrobacter rubellus NBRC 112769 genome.</title>
        <authorList>
            <person name="Zhang K."/>
        </authorList>
    </citation>
    <scope>NUCLEOTIDE SEQUENCE [LARGE SCALE GENOMIC DNA]</scope>
    <source>
        <strain evidence="3 4">NBRC 112769</strain>
    </source>
</reference>
<keyword evidence="1" id="KW-1133">Transmembrane helix</keyword>
<keyword evidence="4" id="KW-1185">Reference proteome</keyword>
<feature type="transmembrane region" description="Helical" evidence="1">
    <location>
        <begin position="245"/>
        <end position="269"/>
    </location>
</feature>
<dbReference type="PANTHER" id="PTHR34473">
    <property type="entry name" value="UPF0699 TRANSMEMBRANE PROTEIN YDBS"/>
    <property type="match status" value="1"/>
</dbReference>
<dbReference type="AlphaFoldDB" id="A0A9Y2F5B6"/>
<evidence type="ECO:0000259" key="2">
    <source>
        <dbReference type="Pfam" id="PF03703"/>
    </source>
</evidence>
<proteinExistence type="predicted"/>
<dbReference type="RefSeq" id="WP_285976349.1">
    <property type="nucleotide sequence ID" value="NZ_CP127221.1"/>
</dbReference>
<dbReference type="Proteomes" id="UP001231445">
    <property type="component" value="Chromosome"/>
</dbReference>
<protein>
    <submittedName>
        <fullName evidence="3">PH domain-containing protein</fullName>
    </submittedName>
</protein>
<sequence length="521" mass="56603">MSDEVANHSAEEAQPQRTAPIGLLVSAITTIRQLVVPLVVAGVALRDNPFGVGGLAVAILAILVANVGAAYLRWLRLTYTTGAEDIRVESGIISRAARSVPYERIQDVSLEQKLLPRLFGLVEAKFETGAGGGDDLKLAYLTEDQGEALRRLIRERREEVAASIAQADGEAAAHEAVDDDAQTIFAMDTKRLTTFGLFEFSLAVFAVLGGLMQYADTFIGIELWDVYLWQGWIESQSGLLSSFGFMAQIAGFIAGLIALIVIGSATGLVRTFLRDWGFVLEKTARGFRRRRGLFTKTDVVMPVHRVQALVLGTGWLRYRFGWHDLKFVSLAQDAGSSSHVVAPFAQMEELEPIIRAAKFEPPSEDLDWYHASRKYRVDSAAIEGGVFALIAVILAVLIGTGAIGTGFVYAAFVPLVPLALSIFFVAANLYAWQFHRHALSASQIFGRKGLLSPATRIASRVKLHSVEIVQGPIAQRRGYATLHLGLAGGTFSIPGLPIKRSRELKSAILHSIASRDFSALA</sequence>
<dbReference type="KEGG" id="arue:QQX03_02715"/>
<dbReference type="EMBL" id="CP127221">
    <property type="protein sequence ID" value="WIW96038.1"/>
    <property type="molecule type" value="Genomic_DNA"/>
</dbReference>
<dbReference type="Pfam" id="PF03703">
    <property type="entry name" value="bPH_2"/>
    <property type="match status" value="2"/>
</dbReference>
<keyword evidence="1" id="KW-0812">Transmembrane</keyword>
<dbReference type="PIRSF" id="PIRSF026631">
    <property type="entry name" value="UCP026631"/>
    <property type="match status" value="1"/>
</dbReference>
<feature type="transmembrane region" description="Helical" evidence="1">
    <location>
        <begin position="21"/>
        <end position="44"/>
    </location>
</feature>
<keyword evidence="1" id="KW-0472">Membrane</keyword>
<feature type="transmembrane region" description="Helical" evidence="1">
    <location>
        <begin position="409"/>
        <end position="432"/>
    </location>
</feature>
<feature type="transmembrane region" description="Helical" evidence="1">
    <location>
        <begin position="195"/>
        <end position="215"/>
    </location>
</feature>
<organism evidence="3 4">
    <name type="scientific">Altererythrobacter rubellus</name>
    <dbReference type="NCBI Taxonomy" id="2173831"/>
    <lineage>
        <taxon>Bacteria</taxon>
        <taxon>Pseudomonadati</taxon>
        <taxon>Pseudomonadota</taxon>
        <taxon>Alphaproteobacteria</taxon>
        <taxon>Sphingomonadales</taxon>
        <taxon>Erythrobacteraceae</taxon>
        <taxon>Altererythrobacter</taxon>
    </lineage>
</organism>
<feature type="domain" description="YdbS-like PH" evidence="2">
    <location>
        <begin position="74"/>
        <end position="153"/>
    </location>
</feature>
<dbReference type="InterPro" id="IPR005182">
    <property type="entry name" value="YdbS-like_PH"/>
</dbReference>
<feature type="transmembrane region" description="Helical" evidence="1">
    <location>
        <begin position="380"/>
        <end position="403"/>
    </location>
</feature>
<dbReference type="InterPro" id="IPR014529">
    <property type="entry name" value="UCP026631"/>
</dbReference>
<evidence type="ECO:0000313" key="4">
    <source>
        <dbReference type="Proteomes" id="UP001231445"/>
    </source>
</evidence>